<reference evidence="13 14" key="1">
    <citation type="submission" date="2020-10" db="EMBL/GenBank/DDBJ databases">
        <title>Draft genome and description of Brachybacterium epidermidis sp nov.</title>
        <authorList>
            <person name="Boxberger M."/>
            <person name="La Scola B."/>
        </authorList>
    </citation>
    <scope>NUCLEOTIDE SEQUENCE [LARGE SCALE GENOMIC DNA]</scope>
    <source>
        <strain evidence="13 14">Marseille-Q2903</strain>
    </source>
</reference>
<accession>A0ABR9VX47</accession>
<dbReference type="Gene3D" id="3.40.50.300">
    <property type="entry name" value="P-loop containing nucleotide triphosphate hydrolases"/>
    <property type="match status" value="1"/>
</dbReference>
<evidence type="ECO:0000256" key="6">
    <source>
        <dbReference type="ARBA" id="ARBA00022723"/>
    </source>
</evidence>
<comment type="function">
    <text evidence="10">Required for the formation of a threonylcarbamoyl group on adenosine at position 37 (t(6)A37) in tRNAs that read codons beginning with adenine. Is involved in the transfer of the threonylcarbamoyl moiety of threonylcarbamoyl-AMP (TC-AMP) to the N6 group of A37, together with TsaD and TsaB. TsaE seems to play an indirect role in the t(6)A biosynthesis pathway, possibly in regulating the core enzymatic function of TsaD.</text>
</comment>
<keyword evidence="4" id="KW-0963">Cytoplasm</keyword>
<evidence type="ECO:0000256" key="7">
    <source>
        <dbReference type="ARBA" id="ARBA00022741"/>
    </source>
</evidence>
<dbReference type="InterPro" id="IPR003442">
    <property type="entry name" value="T6A_TsaE"/>
</dbReference>
<keyword evidence="7" id="KW-0547">Nucleotide-binding</keyword>
<evidence type="ECO:0000256" key="2">
    <source>
        <dbReference type="ARBA" id="ARBA00007599"/>
    </source>
</evidence>
<evidence type="ECO:0000313" key="13">
    <source>
        <dbReference type="EMBL" id="MBE9402771.1"/>
    </source>
</evidence>
<evidence type="ECO:0000256" key="1">
    <source>
        <dbReference type="ARBA" id="ARBA00004496"/>
    </source>
</evidence>
<comment type="caution">
    <text evidence="13">The sequence shown here is derived from an EMBL/GenBank/DDBJ whole genome shotgun (WGS) entry which is preliminary data.</text>
</comment>
<keyword evidence="5" id="KW-0819">tRNA processing</keyword>
<feature type="compositionally biased region" description="Basic and acidic residues" evidence="12">
    <location>
        <begin position="135"/>
        <end position="144"/>
    </location>
</feature>
<name>A0ABR9VX47_9MICO</name>
<dbReference type="PANTHER" id="PTHR33540:SF2">
    <property type="entry name" value="TRNA THREONYLCARBAMOYLADENOSINE BIOSYNTHESIS PROTEIN TSAE"/>
    <property type="match status" value="1"/>
</dbReference>
<evidence type="ECO:0000256" key="5">
    <source>
        <dbReference type="ARBA" id="ARBA00022694"/>
    </source>
</evidence>
<dbReference type="PANTHER" id="PTHR33540">
    <property type="entry name" value="TRNA THREONYLCARBAMOYLADENOSINE BIOSYNTHESIS PROTEIN TSAE"/>
    <property type="match status" value="1"/>
</dbReference>
<proteinExistence type="inferred from homology"/>
<evidence type="ECO:0000313" key="14">
    <source>
        <dbReference type="Proteomes" id="UP000644727"/>
    </source>
</evidence>
<comment type="subcellular location">
    <subcellularLocation>
        <location evidence="1">Cytoplasm</location>
    </subcellularLocation>
</comment>
<keyword evidence="6" id="KW-0479">Metal-binding</keyword>
<dbReference type="SUPFAM" id="SSF52540">
    <property type="entry name" value="P-loop containing nucleoside triphosphate hydrolases"/>
    <property type="match status" value="1"/>
</dbReference>
<organism evidence="13 14">
    <name type="scientific">Brachybacterium epidermidis</name>
    <dbReference type="NCBI Taxonomy" id="2781983"/>
    <lineage>
        <taxon>Bacteria</taxon>
        <taxon>Bacillati</taxon>
        <taxon>Actinomycetota</taxon>
        <taxon>Actinomycetes</taxon>
        <taxon>Micrococcales</taxon>
        <taxon>Dermabacteraceae</taxon>
        <taxon>Brachybacterium</taxon>
    </lineage>
</organism>
<gene>
    <name evidence="13" type="primary">tsaE</name>
    <name evidence="13" type="ORF">IOE58_00630</name>
</gene>
<dbReference type="InterPro" id="IPR027417">
    <property type="entry name" value="P-loop_NTPase"/>
</dbReference>
<keyword evidence="8" id="KW-0067">ATP-binding</keyword>
<evidence type="ECO:0000256" key="12">
    <source>
        <dbReference type="SAM" id="MobiDB-lite"/>
    </source>
</evidence>
<dbReference type="Pfam" id="PF02367">
    <property type="entry name" value="TsaE"/>
    <property type="match status" value="1"/>
</dbReference>
<protein>
    <recommendedName>
        <fullName evidence="3">tRNA threonylcarbamoyladenosine biosynthesis protein TsaE</fullName>
    </recommendedName>
    <alternativeName>
        <fullName evidence="11">t(6)A37 threonylcarbamoyladenosine biosynthesis protein TsaE</fullName>
    </alternativeName>
</protein>
<keyword evidence="14" id="KW-1185">Reference proteome</keyword>
<dbReference type="EMBL" id="JADEYR010000001">
    <property type="protein sequence ID" value="MBE9402771.1"/>
    <property type="molecule type" value="Genomic_DNA"/>
</dbReference>
<keyword evidence="9" id="KW-0460">Magnesium</keyword>
<evidence type="ECO:0000256" key="3">
    <source>
        <dbReference type="ARBA" id="ARBA00019010"/>
    </source>
</evidence>
<evidence type="ECO:0000256" key="4">
    <source>
        <dbReference type="ARBA" id="ARBA00022490"/>
    </source>
</evidence>
<evidence type="ECO:0000256" key="11">
    <source>
        <dbReference type="ARBA" id="ARBA00032441"/>
    </source>
</evidence>
<dbReference type="Proteomes" id="UP000644727">
    <property type="component" value="Unassembled WGS sequence"/>
</dbReference>
<comment type="similarity">
    <text evidence="2">Belongs to the TsaE family.</text>
</comment>
<sequence>MSGIELHTEDPRDTRRVAEVLATVLRAGDLLVLDGPLGAGKTTFTQGLGEGLGVRGPVASPTFVIARVHPSLTAGPALVHVDAYRLGGSADLEDLDLEADLDDAVTVVEWGRDRVEHMADSHLLIELVRPTQVADPDRPEEPRTLRLLPSGPRWDRTATTSLSRALAGAGLRTAPIDPATDTHEQED</sequence>
<dbReference type="RefSeq" id="WP_193864479.1">
    <property type="nucleotide sequence ID" value="NZ_JADEYR010000001.1"/>
</dbReference>
<evidence type="ECO:0000256" key="10">
    <source>
        <dbReference type="ARBA" id="ARBA00024908"/>
    </source>
</evidence>
<feature type="region of interest" description="Disordered" evidence="12">
    <location>
        <begin position="133"/>
        <end position="187"/>
    </location>
</feature>
<evidence type="ECO:0000256" key="8">
    <source>
        <dbReference type="ARBA" id="ARBA00022840"/>
    </source>
</evidence>
<dbReference type="NCBIfam" id="TIGR00150">
    <property type="entry name" value="T6A_YjeE"/>
    <property type="match status" value="1"/>
</dbReference>
<evidence type="ECO:0000256" key="9">
    <source>
        <dbReference type="ARBA" id="ARBA00022842"/>
    </source>
</evidence>